<feature type="transmembrane region" description="Helical" evidence="9">
    <location>
        <begin position="55"/>
        <end position="85"/>
    </location>
</feature>
<keyword evidence="11" id="KW-1185">Reference proteome</keyword>
<evidence type="ECO:0000256" key="7">
    <source>
        <dbReference type="ARBA" id="ARBA00022989"/>
    </source>
</evidence>
<proteinExistence type="predicted"/>
<accession>A0A410QF77</accession>
<evidence type="ECO:0000256" key="3">
    <source>
        <dbReference type="ARBA" id="ARBA00022475"/>
    </source>
</evidence>
<evidence type="ECO:0000256" key="4">
    <source>
        <dbReference type="ARBA" id="ARBA00022597"/>
    </source>
</evidence>
<name>A0A410QF77_9FIRM</name>
<dbReference type="EMBL" id="CP035282">
    <property type="protein sequence ID" value="QAT62575.1"/>
    <property type="molecule type" value="Genomic_DNA"/>
</dbReference>
<keyword evidence="2" id="KW-0813">Transport</keyword>
<dbReference type="OrthoDB" id="1649937at2"/>
<dbReference type="RefSeq" id="WP_128753013.1">
    <property type="nucleotide sequence ID" value="NZ_CP035282.1"/>
</dbReference>
<evidence type="ECO:0000256" key="9">
    <source>
        <dbReference type="SAM" id="Phobius"/>
    </source>
</evidence>
<evidence type="ECO:0000313" key="11">
    <source>
        <dbReference type="Proteomes" id="UP000287969"/>
    </source>
</evidence>
<comment type="subcellular location">
    <subcellularLocation>
        <location evidence="1">Cell membrane</location>
        <topology evidence="1">Multi-pass membrane protein</topology>
    </subcellularLocation>
</comment>
<evidence type="ECO:0000313" key="10">
    <source>
        <dbReference type="EMBL" id="QAT62575.1"/>
    </source>
</evidence>
<dbReference type="PANTHER" id="PTHR32502">
    <property type="entry name" value="N-ACETYLGALACTOSAMINE PERMEASE II COMPONENT-RELATED"/>
    <property type="match status" value="1"/>
</dbReference>
<dbReference type="NCBIfam" id="NF040757">
    <property type="entry name" value="AgaW"/>
    <property type="match status" value="1"/>
</dbReference>
<keyword evidence="6 9" id="KW-0812">Transmembrane</keyword>
<feature type="transmembrane region" description="Helical" evidence="9">
    <location>
        <begin position="135"/>
        <end position="158"/>
    </location>
</feature>
<keyword evidence="3" id="KW-1003">Cell membrane</keyword>
<dbReference type="PROSITE" id="PS51106">
    <property type="entry name" value="PTS_EIIC_TYPE_4"/>
    <property type="match status" value="1"/>
</dbReference>
<dbReference type="GO" id="GO:0009401">
    <property type="term" value="P:phosphoenolpyruvate-dependent sugar phosphotransferase system"/>
    <property type="evidence" value="ECO:0007669"/>
    <property type="project" value="UniProtKB-KW"/>
</dbReference>
<feature type="transmembrane region" description="Helical" evidence="9">
    <location>
        <begin position="203"/>
        <end position="236"/>
    </location>
</feature>
<feature type="transmembrane region" description="Helical" evidence="9">
    <location>
        <begin position="26"/>
        <end position="43"/>
    </location>
</feature>
<dbReference type="GO" id="GO:0005886">
    <property type="term" value="C:plasma membrane"/>
    <property type="evidence" value="ECO:0007669"/>
    <property type="project" value="UniProtKB-SubCell"/>
</dbReference>
<dbReference type="Proteomes" id="UP000287969">
    <property type="component" value="Chromosome"/>
</dbReference>
<feature type="transmembrane region" description="Helical" evidence="9">
    <location>
        <begin position="91"/>
        <end position="114"/>
    </location>
</feature>
<evidence type="ECO:0000256" key="2">
    <source>
        <dbReference type="ARBA" id="ARBA00022448"/>
    </source>
</evidence>
<dbReference type="Pfam" id="PF03609">
    <property type="entry name" value="EII-Sor"/>
    <property type="match status" value="1"/>
</dbReference>
<dbReference type="InterPro" id="IPR050303">
    <property type="entry name" value="GatZ_KbaZ_carbometab"/>
</dbReference>
<keyword evidence="4 10" id="KW-0762">Sugar transport</keyword>
<protein>
    <submittedName>
        <fullName evidence="10">PTS sugar transporter subunit IIC</fullName>
    </submittedName>
</protein>
<evidence type="ECO:0000256" key="5">
    <source>
        <dbReference type="ARBA" id="ARBA00022683"/>
    </source>
</evidence>
<evidence type="ECO:0000256" key="6">
    <source>
        <dbReference type="ARBA" id="ARBA00022692"/>
    </source>
</evidence>
<keyword evidence="7 9" id="KW-1133">Transmembrane helix</keyword>
<dbReference type="KEGG" id="spoa:EQM13_13880"/>
<organism evidence="10 11">
    <name type="scientific">Acidilutibacter cellobiosedens</name>
    <dbReference type="NCBI Taxonomy" id="2507161"/>
    <lineage>
        <taxon>Bacteria</taxon>
        <taxon>Bacillati</taxon>
        <taxon>Bacillota</taxon>
        <taxon>Tissierellia</taxon>
        <taxon>Tissierellales</taxon>
        <taxon>Acidilutibacteraceae</taxon>
        <taxon>Acidilutibacter</taxon>
    </lineage>
</organism>
<evidence type="ECO:0000256" key="8">
    <source>
        <dbReference type="ARBA" id="ARBA00023136"/>
    </source>
</evidence>
<feature type="transmembrane region" description="Helical" evidence="9">
    <location>
        <begin position="178"/>
        <end position="196"/>
    </location>
</feature>
<dbReference type="InterPro" id="IPR047835">
    <property type="entry name" value="PTS_IIC_GalNAc_AgaW-like"/>
</dbReference>
<dbReference type="AlphaFoldDB" id="A0A410QF77"/>
<sequence length="254" mass="26697">MLLKVLLISIYSGICGLDSDNGNLQIYRPLATGAIIGLILGDVQKGLIVGGTLELVFLGVMAIGGAQPPNSVIGGILGTSFAILTNVDAKVAIGIAVPFSIAVQAISNLIYTANAGFIHKADKYAEKGDTKGIELMNLAGMIPMFTFFFLIAFLPLYFGASTAKAVIDSIPAVILDGLQVAGGMMPAVGFAILLKIMLKRDLVYFMFLGFVLVTYFKLSIIGVAIIAVIIAAYTYYNGRSDDDGDKGVISNDGI</sequence>
<evidence type="ECO:0000256" key="1">
    <source>
        <dbReference type="ARBA" id="ARBA00004651"/>
    </source>
</evidence>
<keyword evidence="8 9" id="KW-0472">Membrane</keyword>
<dbReference type="InterPro" id="IPR004700">
    <property type="entry name" value="PTS_IIC_man"/>
</dbReference>
<reference evidence="11" key="1">
    <citation type="submission" date="2019-01" db="EMBL/GenBank/DDBJ databases">
        <title>Draft genomes of a novel of Sporanaerobacter strains.</title>
        <authorList>
            <person name="Ma S."/>
        </authorList>
    </citation>
    <scope>NUCLEOTIDE SEQUENCE [LARGE SCALE GENOMIC DNA]</scope>
    <source>
        <strain evidence="11">NJN-17</strain>
    </source>
</reference>
<dbReference type="PANTHER" id="PTHR32502:SF8">
    <property type="entry name" value="N-ACETYLGALACTOSAMINE PERMEASE IIC COMPONENT 1"/>
    <property type="match status" value="1"/>
</dbReference>
<gene>
    <name evidence="10" type="ORF">EQM13_13880</name>
</gene>
<keyword evidence="5" id="KW-0598">Phosphotransferase system</keyword>